<organism evidence="2 3">
    <name type="scientific">Pseudonocardia nematodicida</name>
    <dbReference type="NCBI Taxonomy" id="1206997"/>
    <lineage>
        <taxon>Bacteria</taxon>
        <taxon>Bacillati</taxon>
        <taxon>Actinomycetota</taxon>
        <taxon>Actinomycetes</taxon>
        <taxon>Pseudonocardiales</taxon>
        <taxon>Pseudonocardiaceae</taxon>
        <taxon>Pseudonocardia</taxon>
    </lineage>
</organism>
<protein>
    <recommendedName>
        <fullName evidence="1">Phage FDXHR zinc binding domain-containing protein</fullName>
    </recommendedName>
</protein>
<sequence>MQVLRMSCCEREWVGADRAHCCARFAGCGAVFDDAALWDSHRPRGRCTDPAELGLVATRNGIWLRALDEAG</sequence>
<dbReference type="Pfam" id="PF24071">
    <property type="entry name" value="Phage_zn_bind_3"/>
    <property type="match status" value="1"/>
</dbReference>
<dbReference type="InterPro" id="IPR058158">
    <property type="entry name" value="Phage_zn-bd_3"/>
</dbReference>
<dbReference type="RefSeq" id="WP_349297579.1">
    <property type="nucleotide sequence ID" value="NZ_JBEDNQ010000003.1"/>
</dbReference>
<evidence type="ECO:0000259" key="1">
    <source>
        <dbReference type="Pfam" id="PF24071"/>
    </source>
</evidence>
<dbReference type="Proteomes" id="UP001494902">
    <property type="component" value="Unassembled WGS sequence"/>
</dbReference>
<accession>A0ABV1K9G0</accession>
<keyword evidence="3" id="KW-1185">Reference proteome</keyword>
<gene>
    <name evidence="2" type="ORF">WIS52_08450</name>
</gene>
<comment type="caution">
    <text evidence="2">The sequence shown here is derived from an EMBL/GenBank/DDBJ whole genome shotgun (WGS) entry which is preliminary data.</text>
</comment>
<feature type="domain" description="Phage FDXHR zinc binding" evidence="1">
    <location>
        <begin position="7"/>
        <end position="52"/>
    </location>
</feature>
<proteinExistence type="predicted"/>
<reference evidence="2 3" key="1">
    <citation type="submission" date="2024-03" db="EMBL/GenBank/DDBJ databases">
        <title>Draft genome sequence of Pseudonocardia nematodicida JCM 31783.</title>
        <authorList>
            <person name="Butdee W."/>
            <person name="Duangmal K."/>
        </authorList>
    </citation>
    <scope>NUCLEOTIDE SEQUENCE [LARGE SCALE GENOMIC DNA]</scope>
    <source>
        <strain evidence="2 3">JCM 31783</strain>
    </source>
</reference>
<evidence type="ECO:0000313" key="2">
    <source>
        <dbReference type="EMBL" id="MEQ3550498.1"/>
    </source>
</evidence>
<dbReference type="EMBL" id="JBEDNQ010000003">
    <property type="protein sequence ID" value="MEQ3550498.1"/>
    <property type="molecule type" value="Genomic_DNA"/>
</dbReference>
<name>A0ABV1K9G0_9PSEU</name>
<evidence type="ECO:0000313" key="3">
    <source>
        <dbReference type="Proteomes" id="UP001494902"/>
    </source>
</evidence>